<reference evidence="5" key="1">
    <citation type="submission" date="2020-05" db="EMBL/GenBank/DDBJ databases">
        <authorList>
            <person name="Chiriac C."/>
            <person name="Salcher M."/>
            <person name="Ghai R."/>
            <person name="Kavagutti S V."/>
        </authorList>
    </citation>
    <scope>NUCLEOTIDE SEQUENCE</scope>
</reference>
<evidence type="ECO:0000259" key="3">
    <source>
        <dbReference type="Pfam" id="PF13464"/>
    </source>
</evidence>
<dbReference type="EMBL" id="CAFBQE010000090">
    <property type="protein sequence ID" value="CAB5052579.1"/>
    <property type="molecule type" value="Genomic_DNA"/>
</dbReference>
<evidence type="ECO:0000256" key="2">
    <source>
        <dbReference type="SAM" id="Phobius"/>
    </source>
</evidence>
<name>A0A6J7TF86_9ZZZZ</name>
<dbReference type="Pfam" id="PF13413">
    <property type="entry name" value="HTH_25"/>
    <property type="match status" value="1"/>
</dbReference>
<feature type="compositionally biased region" description="Polar residues" evidence="1">
    <location>
        <begin position="153"/>
        <end position="166"/>
    </location>
</feature>
<organism evidence="5">
    <name type="scientific">freshwater metagenome</name>
    <dbReference type="NCBI Taxonomy" id="449393"/>
    <lineage>
        <taxon>unclassified sequences</taxon>
        <taxon>metagenomes</taxon>
        <taxon>ecological metagenomes</taxon>
    </lineage>
</organism>
<dbReference type="Gene3D" id="1.10.260.40">
    <property type="entry name" value="lambda repressor-like DNA-binding domains"/>
    <property type="match status" value="1"/>
</dbReference>
<gene>
    <name evidence="4" type="ORF">UFOPK3181_01094</name>
    <name evidence="5" type="ORF">UFOPK4284_01049</name>
</gene>
<dbReference type="EMBL" id="CAFABG010000114">
    <property type="protein sequence ID" value="CAB4832525.1"/>
    <property type="molecule type" value="Genomic_DNA"/>
</dbReference>
<dbReference type="AlphaFoldDB" id="A0A6J7TF86"/>
<protein>
    <submittedName>
        <fullName evidence="5">Unannotated protein</fullName>
    </submittedName>
</protein>
<accession>A0A6J7TF86</accession>
<keyword evidence="2" id="KW-1133">Transmembrane helix</keyword>
<feature type="domain" description="Cytoskeleton protein RodZ-like C-terminal" evidence="3">
    <location>
        <begin position="179"/>
        <end position="239"/>
    </location>
</feature>
<dbReference type="PANTHER" id="PTHR34475:SF1">
    <property type="entry name" value="CYTOSKELETON PROTEIN RODZ"/>
    <property type="match status" value="1"/>
</dbReference>
<sequence>MTIGSLIAKARKDAGCSIDELAEATNLRATLLREIEKDDFSHCGGNTYARGHVHNIAKALKADEKELVRIFDEEQGTEKRTIRDLLVENSVMRTPDQKRKISRKALLVISVASLGIAGIAQIVISNVSSIDSAVPIVSASPSPTPTDAPIASVSPSAQPTAQSSFSTGTGVSVIVSAVRAKSWLFVSDASGRTLFSGQISTGSSLSFTSDTRLDLKVGNAGGVDLQVNGKKTASIGVDGAVVSVSYGVDS</sequence>
<dbReference type="InterPro" id="IPR010982">
    <property type="entry name" value="Lambda_DNA-bd_dom_sf"/>
</dbReference>
<dbReference type="InterPro" id="IPR025194">
    <property type="entry name" value="RodZ-like_C"/>
</dbReference>
<feature type="region of interest" description="Disordered" evidence="1">
    <location>
        <begin position="144"/>
        <end position="166"/>
    </location>
</feature>
<dbReference type="PANTHER" id="PTHR34475">
    <property type="match status" value="1"/>
</dbReference>
<dbReference type="SUPFAM" id="SSF47413">
    <property type="entry name" value="lambda repressor-like DNA-binding domains"/>
    <property type="match status" value="1"/>
</dbReference>
<dbReference type="CDD" id="cd00093">
    <property type="entry name" value="HTH_XRE"/>
    <property type="match status" value="1"/>
</dbReference>
<feature type="transmembrane region" description="Helical" evidence="2">
    <location>
        <begin position="105"/>
        <end position="124"/>
    </location>
</feature>
<dbReference type="InterPro" id="IPR001387">
    <property type="entry name" value="Cro/C1-type_HTH"/>
</dbReference>
<dbReference type="InterPro" id="IPR050400">
    <property type="entry name" value="Bact_Cytoskel_RodZ"/>
</dbReference>
<keyword evidence="2" id="KW-0472">Membrane</keyword>
<keyword evidence="2" id="KW-0812">Transmembrane</keyword>
<evidence type="ECO:0000313" key="4">
    <source>
        <dbReference type="EMBL" id="CAB4832525.1"/>
    </source>
</evidence>
<evidence type="ECO:0000256" key="1">
    <source>
        <dbReference type="SAM" id="MobiDB-lite"/>
    </source>
</evidence>
<proteinExistence type="predicted"/>
<dbReference type="GO" id="GO:0003677">
    <property type="term" value="F:DNA binding"/>
    <property type="evidence" value="ECO:0007669"/>
    <property type="project" value="InterPro"/>
</dbReference>
<dbReference type="Pfam" id="PF13464">
    <property type="entry name" value="RodZ_C"/>
    <property type="match status" value="1"/>
</dbReference>
<evidence type="ECO:0000313" key="5">
    <source>
        <dbReference type="EMBL" id="CAB5052579.1"/>
    </source>
</evidence>